<evidence type="ECO:0000259" key="2">
    <source>
        <dbReference type="SMART" id="SM00746"/>
    </source>
</evidence>
<dbReference type="InterPro" id="IPR026092">
    <property type="entry name" value="RAI2/SOBP"/>
</dbReference>
<accession>A0A9N9XRI0</accession>
<proteinExistence type="predicted"/>
<protein>
    <recommendedName>
        <fullName evidence="2">TRASH domain-containing protein</fullName>
    </recommendedName>
</protein>
<organism evidence="3 4">
    <name type="scientific">Phyllotreta striolata</name>
    <name type="common">Striped flea beetle</name>
    <name type="synonym">Crioceris striolata</name>
    <dbReference type="NCBI Taxonomy" id="444603"/>
    <lineage>
        <taxon>Eukaryota</taxon>
        <taxon>Metazoa</taxon>
        <taxon>Ecdysozoa</taxon>
        <taxon>Arthropoda</taxon>
        <taxon>Hexapoda</taxon>
        <taxon>Insecta</taxon>
        <taxon>Pterygota</taxon>
        <taxon>Neoptera</taxon>
        <taxon>Endopterygota</taxon>
        <taxon>Coleoptera</taxon>
        <taxon>Polyphaga</taxon>
        <taxon>Cucujiformia</taxon>
        <taxon>Chrysomeloidea</taxon>
        <taxon>Chrysomelidae</taxon>
        <taxon>Galerucinae</taxon>
        <taxon>Alticini</taxon>
        <taxon>Phyllotreta</taxon>
    </lineage>
</organism>
<evidence type="ECO:0000313" key="4">
    <source>
        <dbReference type="Proteomes" id="UP001153712"/>
    </source>
</evidence>
<feature type="domain" description="TRASH" evidence="2">
    <location>
        <begin position="114"/>
        <end position="151"/>
    </location>
</feature>
<dbReference type="EMBL" id="OU900095">
    <property type="protein sequence ID" value="CAG9859204.1"/>
    <property type="molecule type" value="Genomic_DNA"/>
</dbReference>
<dbReference type="GO" id="GO:0005634">
    <property type="term" value="C:nucleus"/>
    <property type="evidence" value="ECO:0007669"/>
    <property type="project" value="TreeGrafter"/>
</dbReference>
<dbReference type="PANTHER" id="PTHR23186:SF4">
    <property type="entry name" value="GH22790P"/>
    <property type="match status" value="1"/>
</dbReference>
<dbReference type="GO" id="GO:0048513">
    <property type="term" value="P:animal organ development"/>
    <property type="evidence" value="ECO:0007669"/>
    <property type="project" value="TreeGrafter"/>
</dbReference>
<sequence length="445" mass="50119">MEKPVNSEVSVSKIVVKKENLNDDIKEFAQNAMNELLGWYGYDNPKEDLRIPRTCRSLSGSNSSGFSPKSSDGCGWCGKAIDETIALSSGSTVFCSELCFSQSRRANFKKNKTCDWCRHVKHTVSYVDFQDGASQLQFCSDKCLNQYKMHLFCRETRAHLELHPHLRIDESSSGTLITPDLWLKNCKSPELRSPSPDISPKPPEKPNSQISPLSLVSSPHPMKSAAPDSKRNRIKNQKKTRKRMPATVTCNNSNDAVKMAFPVDDAPQDLRVRHTPPDFQPRLPEFYDKVPVFKPIKLPTEPRVPSPRAPSPKPEIETEPAPTNSSTVLKKLFESLLPPPTVIVPYPIILPIPIPIPIPIPLPIKKEEKLIELVKKDAANQTDVNEIETENENDNENHKTVNGVLDLNGKDDFKVLDRPLRKRKRTCEPKGRVIIKDRKVILSTN</sequence>
<feature type="domain" description="TRASH" evidence="2">
    <location>
        <begin position="74"/>
        <end position="107"/>
    </location>
</feature>
<feature type="region of interest" description="Disordered" evidence="1">
    <location>
        <begin position="298"/>
        <end position="323"/>
    </location>
</feature>
<keyword evidence="4" id="KW-1185">Reference proteome</keyword>
<gene>
    <name evidence="3" type="ORF">PHYEVI_LOCUS5578</name>
</gene>
<feature type="compositionally biased region" description="Pro residues" evidence="1">
    <location>
        <begin position="302"/>
        <end position="313"/>
    </location>
</feature>
<dbReference type="SMART" id="SM00746">
    <property type="entry name" value="TRASH"/>
    <property type="match status" value="2"/>
</dbReference>
<feature type="compositionally biased region" description="Basic residues" evidence="1">
    <location>
        <begin position="232"/>
        <end position="244"/>
    </location>
</feature>
<dbReference type="OrthoDB" id="6250723at2759"/>
<name>A0A9N9XRI0_PHYSR</name>
<evidence type="ECO:0000313" key="3">
    <source>
        <dbReference type="EMBL" id="CAG9859204.1"/>
    </source>
</evidence>
<evidence type="ECO:0000256" key="1">
    <source>
        <dbReference type="SAM" id="MobiDB-lite"/>
    </source>
</evidence>
<feature type="compositionally biased region" description="Polar residues" evidence="1">
    <location>
        <begin position="206"/>
        <end position="217"/>
    </location>
</feature>
<dbReference type="AlphaFoldDB" id="A0A9N9XRI0"/>
<reference evidence="3" key="1">
    <citation type="submission" date="2022-01" db="EMBL/GenBank/DDBJ databases">
        <authorList>
            <person name="King R."/>
        </authorList>
    </citation>
    <scope>NUCLEOTIDE SEQUENCE</scope>
</reference>
<dbReference type="Pfam" id="PF15279">
    <property type="entry name" value="SOBP"/>
    <property type="match status" value="1"/>
</dbReference>
<dbReference type="Proteomes" id="UP001153712">
    <property type="component" value="Chromosome 2"/>
</dbReference>
<dbReference type="PANTHER" id="PTHR23186">
    <property type="entry name" value="RETINOIC ACID-INDUCED PROTEIN 2"/>
    <property type="match status" value="1"/>
</dbReference>
<feature type="region of interest" description="Disordered" evidence="1">
    <location>
        <begin position="192"/>
        <end position="246"/>
    </location>
</feature>
<dbReference type="InterPro" id="IPR011017">
    <property type="entry name" value="TRASH_dom"/>
</dbReference>